<organism evidence="9 10">
    <name type="scientific">Catenulispora yoronensis</name>
    <dbReference type="NCBI Taxonomy" id="450799"/>
    <lineage>
        <taxon>Bacteria</taxon>
        <taxon>Bacillati</taxon>
        <taxon>Actinomycetota</taxon>
        <taxon>Actinomycetes</taxon>
        <taxon>Catenulisporales</taxon>
        <taxon>Catenulisporaceae</taxon>
        <taxon>Catenulispora</taxon>
    </lineage>
</organism>
<evidence type="ECO:0000256" key="5">
    <source>
        <dbReference type="ARBA" id="ARBA00022989"/>
    </source>
</evidence>
<feature type="transmembrane region" description="Helical" evidence="7">
    <location>
        <begin position="116"/>
        <end position="137"/>
    </location>
</feature>
<reference evidence="9 10" key="1">
    <citation type="journal article" date="2019" name="Int. J. Syst. Evol. Microbiol.">
        <title>The Global Catalogue of Microorganisms (GCM) 10K type strain sequencing project: providing services to taxonomists for standard genome sequencing and annotation.</title>
        <authorList>
            <consortium name="The Broad Institute Genomics Platform"/>
            <consortium name="The Broad Institute Genome Sequencing Center for Infectious Disease"/>
            <person name="Wu L."/>
            <person name="Ma J."/>
        </authorList>
    </citation>
    <scope>NUCLEOTIDE SEQUENCE [LARGE SCALE GENOMIC DNA]</scope>
    <source>
        <strain evidence="9 10">JCM 16014</strain>
    </source>
</reference>
<feature type="transmembrane region" description="Helical" evidence="7">
    <location>
        <begin position="165"/>
        <end position="185"/>
    </location>
</feature>
<dbReference type="Pfam" id="PF00528">
    <property type="entry name" value="BPD_transp_1"/>
    <property type="match status" value="1"/>
</dbReference>
<evidence type="ECO:0000313" key="10">
    <source>
        <dbReference type="Proteomes" id="UP001500751"/>
    </source>
</evidence>
<feature type="transmembrane region" description="Helical" evidence="7">
    <location>
        <begin position="73"/>
        <end position="95"/>
    </location>
</feature>
<evidence type="ECO:0000259" key="8">
    <source>
        <dbReference type="PROSITE" id="PS50928"/>
    </source>
</evidence>
<accession>A0ABN2US13</accession>
<keyword evidence="5 7" id="KW-1133">Transmembrane helix</keyword>
<feature type="transmembrane region" description="Helical" evidence="7">
    <location>
        <begin position="227"/>
        <end position="245"/>
    </location>
</feature>
<dbReference type="InterPro" id="IPR051393">
    <property type="entry name" value="ABC_transporter_permease"/>
</dbReference>
<evidence type="ECO:0000256" key="7">
    <source>
        <dbReference type="RuleBase" id="RU363032"/>
    </source>
</evidence>
<gene>
    <name evidence="9" type="ORF">GCM10009839_49690</name>
</gene>
<dbReference type="PROSITE" id="PS50928">
    <property type="entry name" value="ABC_TM1"/>
    <property type="match status" value="1"/>
</dbReference>
<evidence type="ECO:0000256" key="4">
    <source>
        <dbReference type="ARBA" id="ARBA00022692"/>
    </source>
</evidence>
<proteinExistence type="inferred from homology"/>
<evidence type="ECO:0000256" key="2">
    <source>
        <dbReference type="ARBA" id="ARBA00022448"/>
    </source>
</evidence>
<feature type="transmembrane region" description="Helical" evidence="7">
    <location>
        <begin position="273"/>
        <end position="293"/>
    </location>
</feature>
<evidence type="ECO:0000256" key="3">
    <source>
        <dbReference type="ARBA" id="ARBA00022475"/>
    </source>
</evidence>
<dbReference type="InterPro" id="IPR000515">
    <property type="entry name" value="MetI-like"/>
</dbReference>
<keyword evidence="6 7" id="KW-0472">Membrane</keyword>
<dbReference type="SUPFAM" id="SSF161098">
    <property type="entry name" value="MetI-like"/>
    <property type="match status" value="1"/>
</dbReference>
<dbReference type="PANTHER" id="PTHR30193">
    <property type="entry name" value="ABC TRANSPORTER PERMEASE PROTEIN"/>
    <property type="match status" value="1"/>
</dbReference>
<dbReference type="CDD" id="cd06261">
    <property type="entry name" value="TM_PBP2"/>
    <property type="match status" value="1"/>
</dbReference>
<protein>
    <submittedName>
        <fullName evidence="9">Sugar ABC transporter permease</fullName>
    </submittedName>
</protein>
<evidence type="ECO:0000256" key="1">
    <source>
        <dbReference type="ARBA" id="ARBA00004651"/>
    </source>
</evidence>
<keyword evidence="2 7" id="KW-0813">Transport</keyword>
<dbReference type="EMBL" id="BAAAQN010000031">
    <property type="protein sequence ID" value="GAA2041334.1"/>
    <property type="molecule type" value="Genomic_DNA"/>
</dbReference>
<evidence type="ECO:0000313" key="9">
    <source>
        <dbReference type="EMBL" id="GAA2041334.1"/>
    </source>
</evidence>
<keyword evidence="10" id="KW-1185">Reference proteome</keyword>
<dbReference type="PANTHER" id="PTHR30193:SF41">
    <property type="entry name" value="DIACETYLCHITOBIOSE UPTAKE SYSTEM PERMEASE PROTEIN NGCF"/>
    <property type="match status" value="1"/>
</dbReference>
<keyword evidence="4 7" id="KW-0812">Transmembrane</keyword>
<dbReference type="RefSeq" id="WP_344668054.1">
    <property type="nucleotide sequence ID" value="NZ_BAAAQN010000031.1"/>
</dbReference>
<evidence type="ECO:0000256" key="6">
    <source>
        <dbReference type="ARBA" id="ARBA00023136"/>
    </source>
</evidence>
<feature type="domain" description="ABC transmembrane type-1" evidence="8">
    <location>
        <begin position="69"/>
        <end position="294"/>
    </location>
</feature>
<comment type="caution">
    <text evidence="9">The sequence shown here is derived from an EMBL/GenBank/DDBJ whole genome shotgun (WGS) entry which is preliminary data.</text>
</comment>
<comment type="subcellular location">
    <subcellularLocation>
        <location evidence="1 7">Cell membrane</location>
        <topology evidence="1 7">Multi-pass membrane protein</topology>
    </subcellularLocation>
</comment>
<comment type="similarity">
    <text evidence="7">Belongs to the binding-protein-dependent transport system permease family.</text>
</comment>
<dbReference type="Gene3D" id="1.10.3720.10">
    <property type="entry name" value="MetI-like"/>
    <property type="match status" value="1"/>
</dbReference>
<sequence length="305" mass="33201">MRKRLRAYGFVAACVLPALALYGVFVISPYVQAFQIALTDWRGVSADVHYSGLDNFRRMFDDDAFWQALRNHAILLVALPLLTIVLALVFAFLLNAGGGSRGGEMRGVKGSGFYRVVFFLPQVLAVAVVGVLFKAVYRPDTSGVINGALDKLGIGPVGWLTEPKLALWAIIAVMVWQAVGFYVVLFSAAMAAIPKDVFEAALLDGAGPFRLFTRITVPLLRDTVQVAWVYLGIAAFDGFALINVLSSDQGGPDGATTVLATEIYKNAFSYSRFGYASALGVALFFLTLTFAALTMRVTRRERIEY</sequence>
<name>A0ABN2US13_9ACTN</name>
<keyword evidence="3" id="KW-1003">Cell membrane</keyword>
<dbReference type="InterPro" id="IPR035906">
    <property type="entry name" value="MetI-like_sf"/>
</dbReference>
<dbReference type="Proteomes" id="UP001500751">
    <property type="component" value="Unassembled WGS sequence"/>
</dbReference>